<feature type="compositionally biased region" description="Basic residues" evidence="10">
    <location>
        <begin position="356"/>
        <end position="373"/>
    </location>
</feature>
<dbReference type="Pfam" id="PF00069">
    <property type="entry name" value="Pkinase"/>
    <property type="match status" value="1"/>
</dbReference>
<dbReference type="PROSITE" id="PS00107">
    <property type="entry name" value="PROTEIN_KINASE_ATP"/>
    <property type="match status" value="1"/>
</dbReference>
<evidence type="ECO:0000256" key="5">
    <source>
        <dbReference type="ARBA" id="ARBA00022777"/>
    </source>
</evidence>
<feature type="region of interest" description="Disordered" evidence="10">
    <location>
        <begin position="75"/>
        <end position="398"/>
    </location>
</feature>
<evidence type="ECO:0000259" key="11">
    <source>
        <dbReference type="PROSITE" id="PS50011"/>
    </source>
</evidence>
<reference evidence="12" key="1">
    <citation type="journal article" date="2020" name="Stud. Mycol.">
        <title>101 Dothideomycetes genomes: a test case for predicting lifestyles and emergence of pathogens.</title>
        <authorList>
            <person name="Haridas S."/>
            <person name="Albert R."/>
            <person name="Binder M."/>
            <person name="Bloem J."/>
            <person name="Labutti K."/>
            <person name="Salamov A."/>
            <person name="Andreopoulos B."/>
            <person name="Baker S."/>
            <person name="Barry K."/>
            <person name="Bills G."/>
            <person name="Bluhm B."/>
            <person name="Cannon C."/>
            <person name="Castanera R."/>
            <person name="Culley D."/>
            <person name="Daum C."/>
            <person name="Ezra D."/>
            <person name="Gonzalez J."/>
            <person name="Henrissat B."/>
            <person name="Kuo A."/>
            <person name="Liang C."/>
            <person name="Lipzen A."/>
            <person name="Lutzoni F."/>
            <person name="Magnuson J."/>
            <person name="Mondo S."/>
            <person name="Nolan M."/>
            <person name="Ohm R."/>
            <person name="Pangilinan J."/>
            <person name="Park H.-J."/>
            <person name="Ramirez L."/>
            <person name="Alfaro M."/>
            <person name="Sun H."/>
            <person name="Tritt A."/>
            <person name="Yoshinaga Y."/>
            <person name="Zwiers L.-H."/>
            <person name="Turgeon B."/>
            <person name="Goodwin S."/>
            <person name="Spatafora J."/>
            <person name="Crous P."/>
            <person name="Grigoriev I."/>
        </authorList>
    </citation>
    <scope>NUCLEOTIDE SEQUENCE</scope>
    <source>
        <strain evidence="12">CBS 122368</strain>
    </source>
</reference>
<keyword evidence="4 9" id="KW-0547">Nucleotide-binding</keyword>
<evidence type="ECO:0000256" key="10">
    <source>
        <dbReference type="SAM" id="MobiDB-lite"/>
    </source>
</evidence>
<dbReference type="RefSeq" id="XP_033683746.1">
    <property type="nucleotide sequence ID" value="XM_033826809.1"/>
</dbReference>
<organism evidence="12 13">
    <name type="scientific">Trematosphaeria pertusa</name>
    <dbReference type="NCBI Taxonomy" id="390896"/>
    <lineage>
        <taxon>Eukaryota</taxon>
        <taxon>Fungi</taxon>
        <taxon>Dikarya</taxon>
        <taxon>Ascomycota</taxon>
        <taxon>Pezizomycotina</taxon>
        <taxon>Dothideomycetes</taxon>
        <taxon>Pleosporomycetidae</taxon>
        <taxon>Pleosporales</taxon>
        <taxon>Massarineae</taxon>
        <taxon>Trematosphaeriaceae</taxon>
        <taxon>Trematosphaeria</taxon>
    </lineage>
</organism>
<keyword evidence="13" id="KW-1185">Reference proteome</keyword>
<dbReference type="GO" id="GO:0004674">
    <property type="term" value="F:protein serine/threonine kinase activity"/>
    <property type="evidence" value="ECO:0007669"/>
    <property type="project" value="UniProtKB-KW"/>
</dbReference>
<evidence type="ECO:0000256" key="1">
    <source>
        <dbReference type="ARBA" id="ARBA00012513"/>
    </source>
</evidence>
<evidence type="ECO:0000256" key="6">
    <source>
        <dbReference type="ARBA" id="ARBA00022840"/>
    </source>
</evidence>
<feature type="compositionally biased region" description="Pro residues" evidence="10">
    <location>
        <begin position="149"/>
        <end position="158"/>
    </location>
</feature>
<gene>
    <name evidence="12" type="ORF">BU26DRAFT_504897</name>
</gene>
<feature type="compositionally biased region" description="Polar residues" evidence="10">
    <location>
        <begin position="292"/>
        <end position="302"/>
    </location>
</feature>
<keyword evidence="5 12" id="KW-0418">Kinase</keyword>
<feature type="compositionally biased region" description="Low complexity" evidence="10">
    <location>
        <begin position="80"/>
        <end position="97"/>
    </location>
</feature>
<protein>
    <recommendedName>
        <fullName evidence="1">non-specific serine/threonine protein kinase</fullName>
        <ecNumber evidence="1">2.7.11.1</ecNumber>
    </recommendedName>
</protein>
<feature type="binding site" evidence="9">
    <location>
        <position position="446"/>
    </location>
    <ligand>
        <name>ATP</name>
        <dbReference type="ChEBI" id="CHEBI:30616"/>
    </ligand>
</feature>
<feature type="compositionally biased region" description="Polar residues" evidence="10">
    <location>
        <begin position="645"/>
        <end position="655"/>
    </location>
</feature>
<feature type="compositionally biased region" description="Polar residues" evidence="10">
    <location>
        <begin position="671"/>
        <end position="683"/>
    </location>
</feature>
<feature type="region of interest" description="Disordered" evidence="10">
    <location>
        <begin position="635"/>
        <end position="726"/>
    </location>
</feature>
<dbReference type="PANTHER" id="PTHR24343:SF137">
    <property type="entry name" value="SERINE_THREONINE-PROTEIN KINASE HRK1"/>
    <property type="match status" value="1"/>
</dbReference>
<dbReference type="InterPro" id="IPR000719">
    <property type="entry name" value="Prot_kinase_dom"/>
</dbReference>
<proteinExistence type="predicted"/>
<evidence type="ECO:0000313" key="13">
    <source>
        <dbReference type="Proteomes" id="UP000800094"/>
    </source>
</evidence>
<dbReference type="FunFam" id="1.10.510.10:FF:000595">
    <property type="entry name" value="Protein kinase, putative (AFU_orthologue AFUA_5G11840)"/>
    <property type="match status" value="1"/>
</dbReference>
<dbReference type="OrthoDB" id="6513151at2759"/>
<comment type="catalytic activity">
    <reaction evidence="8">
        <text>L-seryl-[protein] + ATP = O-phospho-L-seryl-[protein] + ADP + H(+)</text>
        <dbReference type="Rhea" id="RHEA:17989"/>
        <dbReference type="Rhea" id="RHEA-COMP:9863"/>
        <dbReference type="Rhea" id="RHEA-COMP:11604"/>
        <dbReference type="ChEBI" id="CHEBI:15378"/>
        <dbReference type="ChEBI" id="CHEBI:29999"/>
        <dbReference type="ChEBI" id="CHEBI:30616"/>
        <dbReference type="ChEBI" id="CHEBI:83421"/>
        <dbReference type="ChEBI" id="CHEBI:456216"/>
        <dbReference type="EC" id="2.7.11.1"/>
    </reaction>
</comment>
<dbReference type="AlphaFoldDB" id="A0A6A6IFQ8"/>
<name>A0A6A6IFQ8_9PLEO</name>
<evidence type="ECO:0000256" key="8">
    <source>
        <dbReference type="ARBA" id="ARBA00048679"/>
    </source>
</evidence>
<dbReference type="SUPFAM" id="SSF56112">
    <property type="entry name" value="Protein kinase-like (PK-like)"/>
    <property type="match status" value="1"/>
</dbReference>
<feature type="domain" description="Protein kinase" evidence="11">
    <location>
        <begin position="417"/>
        <end position="764"/>
    </location>
</feature>
<evidence type="ECO:0000256" key="9">
    <source>
        <dbReference type="PROSITE-ProRule" id="PRU10141"/>
    </source>
</evidence>
<comment type="catalytic activity">
    <reaction evidence="7">
        <text>L-threonyl-[protein] + ATP = O-phospho-L-threonyl-[protein] + ADP + H(+)</text>
        <dbReference type="Rhea" id="RHEA:46608"/>
        <dbReference type="Rhea" id="RHEA-COMP:11060"/>
        <dbReference type="Rhea" id="RHEA-COMP:11605"/>
        <dbReference type="ChEBI" id="CHEBI:15378"/>
        <dbReference type="ChEBI" id="CHEBI:30013"/>
        <dbReference type="ChEBI" id="CHEBI:30616"/>
        <dbReference type="ChEBI" id="CHEBI:61977"/>
        <dbReference type="ChEBI" id="CHEBI:456216"/>
        <dbReference type="EC" id="2.7.11.1"/>
    </reaction>
</comment>
<feature type="compositionally biased region" description="Polar residues" evidence="10">
    <location>
        <begin position="793"/>
        <end position="804"/>
    </location>
</feature>
<dbReference type="GO" id="GO:0005829">
    <property type="term" value="C:cytosol"/>
    <property type="evidence" value="ECO:0007669"/>
    <property type="project" value="TreeGrafter"/>
</dbReference>
<dbReference type="EMBL" id="ML987195">
    <property type="protein sequence ID" value="KAF2248742.1"/>
    <property type="molecule type" value="Genomic_DNA"/>
</dbReference>
<feature type="compositionally biased region" description="Low complexity" evidence="10">
    <location>
        <begin position="177"/>
        <end position="193"/>
    </location>
</feature>
<feature type="compositionally biased region" description="Polar residues" evidence="10">
    <location>
        <begin position="703"/>
        <end position="720"/>
    </location>
</feature>
<dbReference type="Proteomes" id="UP000800094">
    <property type="component" value="Unassembled WGS sequence"/>
</dbReference>
<dbReference type="PROSITE" id="PS00108">
    <property type="entry name" value="PROTEIN_KINASE_ST"/>
    <property type="match status" value="1"/>
</dbReference>
<dbReference type="InterPro" id="IPR008271">
    <property type="entry name" value="Ser/Thr_kinase_AS"/>
</dbReference>
<evidence type="ECO:0000256" key="3">
    <source>
        <dbReference type="ARBA" id="ARBA00022679"/>
    </source>
</evidence>
<accession>A0A6A6IFQ8</accession>
<keyword evidence="3" id="KW-0808">Transferase</keyword>
<dbReference type="InterPro" id="IPR011009">
    <property type="entry name" value="Kinase-like_dom_sf"/>
</dbReference>
<dbReference type="GeneID" id="54580139"/>
<feature type="compositionally biased region" description="Low complexity" evidence="10">
    <location>
        <begin position="215"/>
        <end position="228"/>
    </location>
</feature>
<dbReference type="EC" id="2.7.11.1" evidence="1"/>
<evidence type="ECO:0000256" key="2">
    <source>
        <dbReference type="ARBA" id="ARBA00022527"/>
    </source>
</evidence>
<feature type="region of interest" description="Disordered" evidence="10">
    <location>
        <begin position="776"/>
        <end position="804"/>
    </location>
</feature>
<keyword evidence="6 9" id="KW-0067">ATP-binding</keyword>
<feature type="compositionally biased region" description="Basic and acidic residues" evidence="10">
    <location>
        <begin position="324"/>
        <end position="339"/>
    </location>
</feature>
<dbReference type="PANTHER" id="PTHR24343">
    <property type="entry name" value="SERINE/THREONINE KINASE"/>
    <property type="match status" value="1"/>
</dbReference>
<sequence length="804" mass="87878">MPTNSQEPPQTVRFSDVNQEIEPDSALQHVATLSGTGEQAKEALSPEAEQEIRNLSMTLQKSRCQARRMENFSYEPVSLPASRAPSPSPASRTPSAHSAHRGSTGPRPSPPVSAMHSPPLTPAGTSSQDEKPVIAGEQRKDPAMMTPQISPPHEPPPTSMDAVHSSNERRPQSLAVPHSPRSSPQSPRPASISDMPGVVGPHLKHPTSFQVGPTGDSVPPSRDVSPSGSAGGRTPGQHSPGTSTPVYSRPFTPAGDRDDPYSRAKRPPQPRNLDALDARFVFGGAQGRRPNHSPTASSTTLPRSRGTALENEHKRSSLFGGNSKPHDRHGSADDSDHRSAIGKQHHHGSMSELKRFFKLGGHKHKDKDKHKRGQSPAPSMRERGTKPKKTGTMTPPISHGSVAVPFADDHGLQSKYGKFGKVLGSGAGGSVRLMKRSSDGVTFAVKQFRPRHSYESEKEYNKKVTAEFCIGSTLHHGNIIETMDLVSEKGNYYVVMEYAPYDLFAIVMTGKMSREEISCCTLQILSGVTYLHGMGLAHRDLKLDNVVVNEHGIMKIIDFGSAAVFRYPFENDIVLASGIVGSDPYLAPEVYDMSKYDPQPTDIWSLAIIFCCMTLRRFPWKAPRVSDNSYKLFVSPPNDGPRSITHPSKSATDLSSEAGDDDRRKYGPQSEPASRQPSDQSAATHRHHHRKDAAHSEPVTNEGRPTSSPANGQNKEQQPPQVIKGPWRLLRLLPRESRHIIGRMLEVDPKKRATLDEILEDKWVKNSQVCSQEEGGRVLRAENHEHTLEPGSGSASAPNTQQKK</sequence>
<feature type="compositionally biased region" description="Basic and acidic residues" evidence="10">
    <location>
        <begin position="776"/>
        <end position="788"/>
    </location>
</feature>
<dbReference type="SMART" id="SM00220">
    <property type="entry name" value="S_TKc"/>
    <property type="match status" value="1"/>
</dbReference>
<feature type="compositionally biased region" description="Polar residues" evidence="10">
    <location>
        <begin position="236"/>
        <end position="246"/>
    </location>
</feature>
<evidence type="ECO:0000256" key="4">
    <source>
        <dbReference type="ARBA" id="ARBA00022741"/>
    </source>
</evidence>
<feature type="compositionally biased region" description="Basic and acidic residues" evidence="10">
    <location>
        <begin position="128"/>
        <end position="142"/>
    </location>
</feature>
<evidence type="ECO:0000256" key="7">
    <source>
        <dbReference type="ARBA" id="ARBA00047899"/>
    </source>
</evidence>
<dbReference type="PROSITE" id="PS50011">
    <property type="entry name" value="PROTEIN_KINASE_DOM"/>
    <property type="match status" value="1"/>
</dbReference>
<dbReference type="Gene3D" id="1.10.510.10">
    <property type="entry name" value="Transferase(Phosphotransferase) domain 1"/>
    <property type="match status" value="2"/>
</dbReference>
<keyword evidence="2" id="KW-0723">Serine/threonine-protein kinase</keyword>
<dbReference type="GO" id="GO:0005524">
    <property type="term" value="F:ATP binding"/>
    <property type="evidence" value="ECO:0007669"/>
    <property type="project" value="UniProtKB-UniRule"/>
</dbReference>
<dbReference type="InterPro" id="IPR017441">
    <property type="entry name" value="Protein_kinase_ATP_BS"/>
</dbReference>
<evidence type="ECO:0000313" key="12">
    <source>
        <dbReference type="EMBL" id="KAF2248742.1"/>
    </source>
</evidence>